<protein>
    <recommendedName>
        <fullName evidence="3">5-bromo-4-chloroindolyl phosphate hydrolysis protein</fullName>
    </recommendedName>
</protein>
<sequence length="179" mass="20870">MKYFIGVVFILIMIVVINKTQDQLKNNRIFQKKIQDFQLKHKLSDADLNLFKKTMGEAKDQIIEWEILVNQSKRMRQIPKVLTAIKSAKAIFRRLMDNPKNMTEMNDFLYTKLPGILDATKRFTDIEKSKIETSEIGQSLKVITKTIMVVSESIIDDYEIIVQKEADEVTVTQRIVEDQ</sequence>
<proteinExistence type="predicted"/>
<dbReference type="OrthoDB" id="2194232at2"/>
<dbReference type="AlphaFoldDB" id="A0A4S3B0G7"/>
<evidence type="ECO:0000313" key="1">
    <source>
        <dbReference type="EMBL" id="THB60262.1"/>
    </source>
</evidence>
<name>A0A4S3B0G7_9ENTE</name>
<organism evidence="1 2">
    <name type="scientific">Vagococcus silagei</name>
    <dbReference type="NCBI Taxonomy" id="2508885"/>
    <lineage>
        <taxon>Bacteria</taxon>
        <taxon>Bacillati</taxon>
        <taxon>Bacillota</taxon>
        <taxon>Bacilli</taxon>
        <taxon>Lactobacillales</taxon>
        <taxon>Enterococcaceae</taxon>
        <taxon>Vagococcus</taxon>
    </lineage>
</organism>
<keyword evidence="2" id="KW-1185">Reference proteome</keyword>
<dbReference type="Pfam" id="PF10112">
    <property type="entry name" value="Halogen_Hydrol"/>
    <property type="match status" value="1"/>
</dbReference>
<dbReference type="InterPro" id="IPR018770">
    <property type="entry name" value="ChloroindolylP_hydrolase"/>
</dbReference>
<dbReference type="RefSeq" id="WP_136137793.1">
    <property type="nucleotide sequence ID" value="NZ_SDGV01000031.1"/>
</dbReference>
<comment type="caution">
    <text evidence="1">The sequence shown here is derived from an EMBL/GenBank/DDBJ whole genome shotgun (WGS) entry which is preliminary data.</text>
</comment>
<gene>
    <name evidence="1" type="ORF">ESZ54_11460</name>
</gene>
<dbReference type="EMBL" id="SDGV01000031">
    <property type="protein sequence ID" value="THB60262.1"/>
    <property type="molecule type" value="Genomic_DNA"/>
</dbReference>
<evidence type="ECO:0000313" key="2">
    <source>
        <dbReference type="Proteomes" id="UP000310506"/>
    </source>
</evidence>
<evidence type="ECO:0008006" key="3">
    <source>
        <dbReference type="Google" id="ProtNLM"/>
    </source>
</evidence>
<accession>A0A4S3B0G7</accession>
<dbReference type="Proteomes" id="UP000310506">
    <property type="component" value="Unassembled WGS sequence"/>
</dbReference>
<reference evidence="1 2" key="1">
    <citation type="submission" date="2019-01" db="EMBL/GenBank/DDBJ databases">
        <title>Vagococcus silagei sp. nov. isolated from brewer's grain.</title>
        <authorList>
            <person name="Guu J.-R."/>
        </authorList>
    </citation>
    <scope>NUCLEOTIDE SEQUENCE [LARGE SCALE GENOMIC DNA]</scope>
    <source>
        <strain evidence="1 2">2B-2</strain>
    </source>
</reference>